<organism evidence="2 3">
    <name type="scientific">Jezberella montanilacus</name>
    <dbReference type="NCBI Taxonomy" id="323426"/>
    <lineage>
        <taxon>Bacteria</taxon>
        <taxon>Pseudomonadati</taxon>
        <taxon>Pseudomonadota</taxon>
        <taxon>Betaproteobacteria</taxon>
        <taxon>Burkholderiales</taxon>
        <taxon>Alcaligenaceae</taxon>
        <taxon>Jezberella</taxon>
    </lineage>
</organism>
<feature type="transmembrane region" description="Helical" evidence="1">
    <location>
        <begin position="399"/>
        <end position="420"/>
    </location>
</feature>
<accession>A0A2T0XIF8</accession>
<sequence length="462" mass="51421">MPFNTIIKKIGNTTWHNTYALSFLLIVFLVFNYITPPLQSPDEFDHVKRAYALGEGTILFKPLGNQSSGTEIDDGLLQYIALFDPIGLNPDKKITATDVHKANELQWQNAKTFSATVATAYYFPLIYAPQALALRVSRAISLSINHSYYLTRLTASLVVLLILGYAFSLTTPSPVTLALIAIPMSTYQLSSTSLDGIATALSVLLISIFLKLMREPPGNNKLFWFAVIIFWLLASSRLQLLPLFLLFVVLFARDKNKLHLFGSFIALGLVLVWIAIASAHTVDHRVPSSISSGQIALAYVSDPGSLIQVIWSTLTDSTTLRGWFSSFLGMLGWLTAPFPGRTYVYLFTTILVIVALSFSFEHLKSHWYLNLLFVFITGCSVFLILFAMLTTWTPYPSRVIIGVQGRYFLIPAILLSYGLFPSISKLSNQKLVPTIFCLAGFGVYCLCITINLLLVRYYIAAN</sequence>
<keyword evidence="1" id="KW-0812">Transmembrane</keyword>
<keyword evidence="1" id="KW-0472">Membrane</keyword>
<name>A0A2T0XIF8_9BURK</name>
<dbReference type="Proteomes" id="UP000238308">
    <property type="component" value="Unassembled WGS sequence"/>
</dbReference>
<feature type="transmembrane region" description="Helical" evidence="1">
    <location>
        <begin position="187"/>
        <end position="210"/>
    </location>
</feature>
<keyword evidence="3" id="KW-1185">Reference proteome</keyword>
<dbReference type="EMBL" id="PVTV01000012">
    <property type="protein sequence ID" value="PRY98687.1"/>
    <property type="molecule type" value="Genomic_DNA"/>
</dbReference>
<feature type="transmembrane region" description="Helical" evidence="1">
    <location>
        <begin position="222"/>
        <end position="252"/>
    </location>
</feature>
<feature type="transmembrane region" description="Helical" evidence="1">
    <location>
        <begin position="258"/>
        <end position="279"/>
    </location>
</feature>
<dbReference type="AlphaFoldDB" id="A0A2T0XIF8"/>
<dbReference type="Pfam" id="PF09913">
    <property type="entry name" value="DUF2142"/>
    <property type="match status" value="1"/>
</dbReference>
<keyword evidence="1" id="KW-1133">Transmembrane helix</keyword>
<evidence type="ECO:0000256" key="1">
    <source>
        <dbReference type="SAM" id="Phobius"/>
    </source>
</evidence>
<dbReference type="InterPro" id="IPR018674">
    <property type="entry name" value="DUF2142_membrane"/>
</dbReference>
<evidence type="ECO:0000313" key="2">
    <source>
        <dbReference type="EMBL" id="PRY98687.1"/>
    </source>
</evidence>
<reference evidence="2 3" key="1">
    <citation type="submission" date="2018-03" db="EMBL/GenBank/DDBJ databases">
        <title>Genomic Encyclopedia of Type Strains, Phase III (KMG-III): the genomes of soil and plant-associated and newly described type strains.</title>
        <authorList>
            <person name="Whitman W."/>
        </authorList>
    </citation>
    <scope>NUCLEOTIDE SEQUENCE [LARGE SCALE GENOMIC DNA]</scope>
    <source>
        <strain evidence="2 3">MWH-P2sevCIIIb</strain>
    </source>
</reference>
<evidence type="ECO:0000313" key="3">
    <source>
        <dbReference type="Proteomes" id="UP000238308"/>
    </source>
</evidence>
<gene>
    <name evidence="2" type="ORF">BCM14_1521</name>
</gene>
<dbReference type="OrthoDB" id="2220917at2"/>
<feature type="transmembrane region" description="Helical" evidence="1">
    <location>
        <begin position="342"/>
        <end position="360"/>
    </location>
</feature>
<comment type="caution">
    <text evidence="2">The sequence shown here is derived from an EMBL/GenBank/DDBJ whole genome shotgun (WGS) entry which is preliminary data.</text>
</comment>
<feature type="transmembrane region" description="Helical" evidence="1">
    <location>
        <begin position="367"/>
        <end position="387"/>
    </location>
</feature>
<feature type="transmembrane region" description="Helical" evidence="1">
    <location>
        <begin position="18"/>
        <end position="35"/>
    </location>
</feature>
<proteinExistence type="predicted"/>
<feature type="transmembrane region" description="Helical" evidence="1">
    <location>
        <begin position="432"/>
        <end position="459"/>
    </location>
</feature>
<dbReference type="RefSeq" id="WP_106227365.1">
    <property type="nucleotide sequence ID" value="NZ_PVTV01000012.1"/>
</dbReference>
<protein>
    <submittedName>
        <fullName evidence="2">Putative membrane protein</fullName>
    </submittedName>
</protein>